<organism evidence="1 2">
    <name type="scientific">Flavonifractor plautii</name>
    <name type="common">Fusobacterium plautii</name>
    <dbReference type="NCBI Taxonomy" id="292800"/>
    <lineage>
        <taxon>Bacteria</taxon>
        <taxon>Bacillati</taxon>
        <taxon>Bacillota</taxon>
        <taxon>Clostridia</taxon>
        <taxon>Eubacteriales</taxon>
        <taxon>Oscillospiraceae</taxon>
        <taxon>Flavonifractor</taxon>
    </lineage>
</organism>
<evidence type="ECO:0000313" key="2">
    <source>
        <dbReference type="Proteomes" id="UP000434475"/>
    </source>
</evidence>
<sequence length="130" mass="14956">MPRKPPIEFKLFDEMLERPCQTAEDLVIGARELIFSSEATADCNVMVARASQGSRVLILTVDRDNYEFSYRTMDGRWHAEGGWLACDLREITIDRLKQTMIDYLAKGTPIIIPGRVHRPPVQPKRLRKAR</sequence>
<comment type="caution">
    <text evidence="1">The sequence shown here is derived from an EMBL/GenBank/DDBJ whole genome shotgun (WGS) entry which is preliminary data.</text>
</comment>
<dbReference type="RefSeq" id="WP_108981908.1">
    <property type="nucleotide sequence ID" value="NZ_JAQLWY010000025.1"/>
</dbReference>
<name>A0A6I2RFI4_FLAPL</name>
<accession>A0A6I2RFI4</accession>
<dbReference type="Proteomes" id="UP000434475">
    <property type="component" value="Unassembled WGS sequence"/>
</dbReference>
<evidence type="ECO:0000313" key="1">
    <source>
        <dbReference type="EMBL" id="MSB21982.1"/>
    </source>
</evidence>
<reference evidence="1 2" key="1">
    <citation type="journal article" date="2019" name="Nat. Med.">
        <title>A library of human gut bacterial isolates paired with longitudinal multiomics data enables mechanistic microbiome research.</title>
        <authorList>
            <person name="Poyet M."/>
            <person name="Groussin M."/>
            <person name="Gibbons S.M."/>
            <person name="Avila-Pacheco J."/>
            <person name="Jiang X."/>
            <person name="Kearney S.M."/>
            <person name="Perrotta A.R."/>
            <person name="Berdy B."/>
            <person name="Zhao S."/>
            <person name="Lieberman T.D."/>
            <person name="Swanson P.K."/>
            <person name="Smith M."/>
            <person name="Roesemann S."/>
            <person name="Alexander J.E."/>
            <person name="Rich S.A."/>
            <person name="Livny J."/>
            <person name="Vlamakis H."/>
            <person name="Clish C."/>
            <person name="Bullock K."/>
            <person name="Deik A."/>
            <person name="Scott J."/>
            <person name="Pierce K.A."/>
            <person name="Xavier R.J."/>
            <person name="Alm E.J."/>
        </authorList>
    </citation>
    <scope>NUCLEOTIDE SEQUENCE [LARGE SCALE GENOMIC DNA]</scope>
    <source>
        <strain evidence="1 2">BIOML-A2</strain>
    </source>
</reference>
<protein>
    <submittedName>
        <fullName evidence="1">Uncharacterized protein</fullName>
    </submittedName>
</protein>
<dbReference type="EMBL" id="WKPR01000030">
    <property type="protein sequence ID" value="MSB21982.1"/>
    <property type="molecule type" value="Genomic_DNA"/>
</dbReference>
<dbReference type="AlphaFoldDB" id="A0A6I2RFI4"/>
<proteinExistence type="predicted"/>
<gene>
    <name evidence="1" type="ORF">GKE97_21125</name>
</gene>